<dbReference type="PANTHER" id="PTHR30050">
    <property type="entry name" value="CHROMOSOMAL REPLICATION INITIATOR PROTEIN DNAA"/>
    <property type="match status" value="1"/>
</dbReference>
<dbReference type="GO" id="GO:0003688">
    <property type="term" value="F:DNA replication origin binding"/>
    <property type="evidence" value="ECO:0007669"/>
    <property type="project" value="TreeGrafter"/>
</dbReference>
<dbReference type="InterPro" id="IPR020591">
    <property type="entry name" value="Chromosome_initiator_DnaA-like"/>
</dbReference>
<feature type="domain" description="Chromosomal replication initiator protein DnaA ATPAse" evidence="3">
    <location>
        <begin position="143"/>
        <end position="239"/>
    </location>
</feature>
<dbReference type="GO" id="GO:0005886">
    <property type="term" value="C:plasma membrane"/>
    <property type="evidence" value="ECO:0007669"/>
    <property type="project" value="TreeGrafter"/>
</dbReference>
<organism evidence="5 6">
    <name type="scientific">Kineobactrum sediminis</name>
    <dbReference type="NCBI Taxonomy" id="1905677"/>
    <lineage>
        <taxon>Bacteria</taxon>
        <taxon>Pseudomonadati</taxon>
        <taxon>Pseudomonadota</taxon>
        <taxon>Gammaproteobacteria</taxon>
        <taxon>Cellvibrionales</taxon>
        <taxon>Halieaceae</taxon>
        <taxon>Kineobactrum</taxon>
    </lineage>
</organism>
<evidence type="ECO:0000313" key="6">
    <source>
        <dbReference type="Proteomes" id="UP000234845"/>
    </source>
</evidence>
<dbReference type="Gene3D" id="3.30.300.180">
    <property type="match status" value="1"/>
</dbReference>
<evidence type="ECO:0000256" key="2">
    <source>
        <dbReference type="SAM" id="MobiDB-lite"/>
    </source>
</evidence>
<reference evidence="6" key="1">
    <citation type="submission" date="2017-11" db="EMBL/GenBank/DDBJ databases">
        <title>The draft genome sequence of Chromatocurvus sp. F02.</title>
        <authorList>
            <person name="Du Z.-J."/>
            <person name="Chang Y.-Q."/>
        </authorList>
    </citation>
    <scope>NUCLEOTIDE SEQUENCE [LARGE SCALE GENOMIC DNA]</scope>
    <source>
        <strain evidence="6">F02</strain>
    </source>
</reference>
<keyword evidence="6" id="KW-1185">Reference proteome</keyword>
<evidence type="ECO:0000259" key="3">
    <source>
        <dbReference type="Pfam" id="PF00308"/>
    </source>
</evidence>
<dbReference type="EMBL" id="PKLZ01000002">
    <property type="protein sequence ID" value="PLW83764.1"/>
    <property type="molecule type" value="Genomic_DNA"/>
</dbReference>
<gene>
    <name evidence="5" type="ORF">CWI75_03535</name>
</gene>
<dbReference type="CDD" id="cd00009">
    <property type="entry name" value="AAA"/>
    <property type="match status" value="1"/>
</dbReference>
<feature type="region of interest" description="Disordered" evidence="2">
    <location>
        <begin position="93"/>
        <end position="115"/>
    </location>
</feature>
<dbReference type="InterPro" id="IPR024633">
    <property type="entry name" value="DnaA_N_dom"/>
</dbReference>
<dbReference type="PANTHER" id="PTHR30050:SF2">
    <property type="entry name" value="CHROMOSOMAL REPLICATION INITIATOR PROTEIN DNAA"/>
    <property type="match status" value="1"/>
</dbReference>
<name>A0A2N5Y5U5_9GAMM</name>
<dbReference type="GO" id="GO:0006270">
    <property type="term" value="P:DNA replication initiation"/>
    <property type="evidence" value="ECO:0007669"/>
    <property type="project" value="TreeGrafter"/>
</dbReference>
<comment type="caution">
    <text evidence="5">The sequence shown here is derived from an EMBL/GenBank/DDBJ whole genome shotgun (WGS) entry which is preliminary data.</text>
</comment>
<dbReference type="InterPro" id="IPR027417">
    <property type="entry name" value="P-loop_NTPase"/>
</dbReference>
<protein>
    <submittedName>
        <fullName evidence="5">Chromosomal replication initiator protein DnaA</fullName>
    </submittedName>
</protein>
<dbReference type="SUPFAM" id="SSF52540">
    <property type="entry name" value="P-loop containing nucleoside triphosphate hydrolases"/>
    <property type="match status" value="1"/>
</dbReference>
<dbReference type="InterPro" id="IPR038454">
    <property type="entry name" value="DnaA_N_sf"/>
</dbReference>
<dbReference type="Pfam" id="PF11638">
    <property type="entry name" value="DnaA_N"/>
    <property type="match status" value="1"/>
</dbReference>
<evidence type="ECO:0000313" key="5">
    <source>
        <dbReference type="EMBL" id="PLW83764.1"/>
    </source>
</evidence>
<dbReference type="Gene3D" id="3.40.50.300">
    <property type="entry name" value="P-loop containing nucleotide triphosphate hydrolases"/>
    <property type="match status" value="1"/>
</dbReference>
<feature type="non-terminal residue" evidence="5">
    <location>
        <position position="239"/>
    </location>
</feature>
<dbReference type="Proteomes" id="UP000234845">
    <property type="component" value="Unassembled WGS sequence"/>
</dbReference>
<dbReference type="PRINTS" id="PR00051">
    <property type="entry name" value="DNAA"/>
</dbReference>
<evidence type="ECO:0000259" key="4">
    <source>
        <dbReference type="Pfam" id="PF11638"/>
    </source>
</evidence>
<comment type="similarity">
    <text evidence="1">Belongs to the DnaA family.</text>
</comment>
<dbReference type="AlphaFoldDB" id="A0A2N5Y5U5"/>
<sequence length="239" mass="26312">MDRLQDELPSQQFNTWIRPLHASQNGRQLTLFAPNRFIKDFVSDKFSRRISELLREVDSQQIIDLVLEIGSSGSDSGQTQGASEVVRDAAPVPVAAEPGPEPAFSTAASSRAGGGLNGPRVLSNSRAEPGTVDTLQHQHHLVEHYTFDNFVEGKSNQLALAAARQVAENPGESYNPLFLYGGVGLGKTHLMHAVGNALKQYKPHARVVYLHSERFVADMVNALQLNAISDFKPYYRYVD</sequence>
<dbReference type="Pfam" id="PF00308">
    <property type="entry name" value="Bac_DnaA"/>
    <property type="match status" value="1"/>
</dbReference>
<accession>A0A2N5Y5U5</accession>
<evidence type="ECO:0000256" key="1">
    <source>
        <dbReference type="RuleBase" id="RU004227"/>
    </source>
</evidence>
<keyword evidence="1" id="KW-0235">DNA replication</keyword>
<proteinExistence type="inferred from homology"/>
<feature type="domain" description="DnaA N-terminal" evidence="4">
    <location>
        <begin position="2"/>
        <end position="55"/>
    </location>
</feature>
<dbReference type="InterPro" id="IPR013317">
    <property type="entry name" value="DnaA_dom"/>
</dbReference>